<feature type="binding site" evidence="4">
    <location>
        <position position="305"/>
    </location>
    <ligand>
        <name>S-adenosyl-L-methionine</name>
        <dbReference type="ChEBI" id="CHEBI:59789"/>
    </ligand>
</feature>
<dbReference type="NCBIfam" id="TIGR00479">
    <property type="entry name" value="rumA"/>
    <property type="match status" value="1"/>
</dbReference>
<reference evidence="6 7" key="1">
    <citation type="submission" date="2016-11" db="EMBL/GenBank/DDBJ databases">
        <authorList>
            <person name="Jaros S."/>
            <person name="Januszkiewicz K."/>
            <person name="Wedrychowicz H."/>
        </authorList>
    </citation>
    <scope>NUCLEOTIDE SEQUENCE [LARGE SCALE GENOMIC DNA]</scope>
    <source>
        <strain evidence="6 7">DSM 21864</strain>
    </source>
</reference>
<dbReference type="PROSITE" id="PS01231">
    <property type="entry name" value="TRMA_2"/>
    <property type="match status" value="1"/>
</dbReference>
<evidence type="ECO:0000256" key="5">
    <source>
        <dbReference type="PROSITE-ProRule" id="PRU10015"/>
    </source>
</evidence>
<dbReference type="Proteomes" id="UP000184080">
    <property type="component" value="Unassembled WGS sequence"/>
</dbReference>
<dbReference type="PANTHER" id="PTHR11061">
    <property type="entry name" value="RNA M5U METHYLTRANSFERASE"/>
    <property type="match status" value="1"/>
</dbReference>
<keyword evidence="2 4" id="KW-0808">Transferase</keyword>
<dbReference type="PROSITE" id="PS51687">
    <property type="entry name" value="SAM_MT_RNA_M5U"/>
    <property type="match status" value="1"/>
</dbReference>
<keyword evidence="1 4" id="KW-0489">Methyltransferase</keyword>
<feature type="active site" description="Nucleophile" evidence="4">
    <location>
        <position position="401"/>
    </location>
</feature>
<evidence type="ECO:0000256" key="1">
    <source>
        <dbReference type="ARBA" id="ARBA00022603"/>
    </source>
</evidence>
<feature type="binding site" evidence="4">
    <location>
        <position position="276"/>
    </location>
    <ligand>
        <name>S-adenosyl-L-methionine</name>
        <dbReference type="ChEBI" id="CHEBI:59789"/>
    </ligand>
</feature>
<dbReference type="OrthoDB" id="9804590at2"/>
<dbReference type="PROSITE" id="PS01230">
    <property type="entry name" value="TRMA_1"/>
    <property type="match status" value="1"/>
</dbReference>
<gene>
    <name evidence="6" type="ORF">SAMN05444401_0863</name>
</gene>
<evidence type="ECO:0000313" key="7">
    <source>
        <dbReference type="Proteomes" id="UP000184080"/>
    </source>
</evidence>
<feature type="active site" evidence="5">
    <location>
        <position position="401"/>
    </location>
</feature>
<accession>A0A1M6BR74</accession>
<keyword evidence="3 4" id="KW-0949">S-adenosyl-L-methionine</keyword>
<comment type="similarity">
    <text evidence="4">Belongs to the class I-like SAM-binding methyltransferase superfamily. RNA M5U methyltransferase family.</text>
</comment>
<dbReference type="STRING" id="1121298.SAMN05444401_0863"/>
<keyword evidence="7" id="KW-1185">Reference proteome</keyword>
<dbReference type="Gene3D" id="2.40.50.1070">
    <property type="match status" value="1"/>
</dbReference>
<proteinExistence type="inferred from homology"/>
<feature type="binding site" evidence="4">
    <location>
        <position position="326"/>
    </location>
    <ligand>
        <name>S-adenosyl-L-methionine</name>
        <dbReference type="ChEBI" id="CHEBI:59789"/>
    </ligand>
</feature>
<dbReference type="EMBL" id="FQZO01000001">
    <property type="protein sequence ID" value="SHI51094.1"/>
    <property type="molecule type" value="Genomic_DNA"/>
</dbReference>
<dbReference type="InterPro" id="IPR010280">
    <property type="entry name" value="U5_MeTrfase_fam"/>
</dbReference>
<name>A0A1M6BR74_9CLOT</name>
<dbReference type="Pfam" id="PF05958">
    <property type="entry name" value="tRNA_U5-meth_tr"/>
    <property type="match status" value="1"/>
</dbReference>
<dbReference type="SUPFAM" id="SSF53335">
    <property type="entry name" value="S-adenosyl-L-methionine-dependent methyltransferases"/>
    <property type="match status" value="1"/>
</dbReference>
<dbReference type="Gene3D" id="3.40.50.150">
    <property type="entry name" value="Vaccinia Virus protein VP39"/>
    <property type="match status" value="1"/>
</dbReference>
<evidence type="ECO:0000256" key="3">
    <source>
        <dbReference type="ARBA" id="ARBA00022691"/>
    </source>
</evidence>
<dbReference type="AlphaFoldDB" id="A0A1M6BR74"/>
<evidence type="ECO:0000313" key="6">
    <source>
        <dbReference type="EMBL" id="SHI51094.1"/>
    </source>
</evidence>
<dbReference type="InterPro" id="IPR030391">
    <property type="entry name" value="MeTrfase_TrmA_CS"/>
</dbReference>
<dbReference type="FunFam" id="2.40.50.1070:FF:000003">
    <property type="entry name" value="23S rRNA (Uracil-5-)-methyltransferase RumA"/>
    <property type="match status" value="1"/>
</dbReference>
<dbReference type="FunFam" id="3.40.50.150:FF:000009">
    <property type="entry name" value="23S rRNA (Uracil(1939)-C(5))-methyltransferase RlmD"/>
    <property type="match status" value="1"/>
</dbReference>
<sequence length="446" mass="51101">MTNEKVKVKCLGMNEEGKGIIKFKGKEIYVPYLMEQENALVEVIQKRNFINAKVINIEEPSKNRVKPKCPYFYKCGGCHLQHMSYKAQLEFKQNSVSKLLGRYHKVNDILGMKEPYFYRNKIHSTVAYDGKGKIISGIYEENTHNVINIDKCIIQDSQGDKIIASILELMKDFKMKPYEEDTGRGFLRHILIKRGFSTNEIMVVLIVSSQVFPSKNNFKNALLQKHPEITTIVMNINNRKTSVVLGNTEKVLYGKGYIEDTLCGCTFQISPKSFYQINPIQTEVLYNKAIDMAKLTGKEVVLDAYCGIGTISLIASKKAKNVIGVELNKDAVKDAIKNSKRNNITNTYFYNDDAGDYMVGLSKTKEKIHTVFMDPPRSGSDEKFLSSLIRLAPKQVIYISCNPITQERDLRYLTRHGYVLKEIQPVDMFPQTWHVETVVRLKRKHH</sequence>
<dbReference type="InterPro" id="IPR030390">
    <property type="entry name" value="MeTrfase_TrmA_AS"/>
</dbReference>
<feature type="binding site" evidence="4">
    <location>
        <position position="374"/>
    </location>
    <ligand>
        <name>S-adenosyl-L-methionine</name>
        <dbReference type="ChEBI" id="CHEBI:59789"/>
    </ligand>
</feature>
<evidence type="ECO:0000256" key="2">
    <source>
        <dbReference type="ARBA" id="ARBA00022679"/>
    </source>
</evidence>
<dbReference type="InterPro" id="IPR029063">
    <property type="entry name" value="SAM-dependent_MTases_sf"/>
</dbReference>
<dbReference type="InterPro" id="IPR012340">
    <property type="entry name" value="NA-bd_OB-fold"/>
</dbReference>
<evidence type="ECO:0000256" key="4">
    <source>
        <dbReference type="PROSITE-ProRule" id="PRU01024"/>
    </source>
</evidence>
<dbReference type="GO" id="GO:0070041">
    <property type="term" value="F:rRNA (uridine-C5-)-methyltransferase activity"/>
    <property type="evidence" value="ECO:0007669"/>
    <property type="project" value="TreeGrafter"/>
</dbReference>
<dbReference type="PANTHER" id="PTHR11061:SF30">
    <property type="entry name" value="TRNA (URACIL(54)-C(5))-METHYLTRANSFERASE"/>
    <property type="match status" value="1"/>
</dbReference>
<dbReference type="GO" id="GO:0070475">
    <property type="term" value="P:rRNA base methylation"/>
    <property type="evidence" value="ECO:0007669"/>
    <property type="project" value="TreeGrafter"/>
</dbReference>
<dbReference type="RefSeq" id="WP_073003949.1">
    <property type="nucleotide sequence ID" value="NZ_FQZO01000001.1"/>
</dbReference>
<dbReference type="CDD" id="cd02440">
    <property type="entry name" value="AdoMet_MTases"/>
    <property type="match status" value="1"/>
</dbReference>
<dbReference type="Gene3D" id="2.40.50.140">
    <property type="entry name" value="Nucleic acid-binding proteins"/>
    <property type="match status" value="1"/>
</dbReference>
<organism evidence="6 7">
    <name type="scientific">Clostridium amylolyticum</name>
    <dbReference type="NCBI Taxonomy" id="1121298"/>
    <lineage>
        <taxon>Bacteria</taxon>
        <taxon>Bacillati</taxon>
        <taxon>Bacillota</taxon>
        <taxon>Clostridia</taxon>
        <taxon>Eubacteriales</taxon>
        <taxon>Clostridiaceae</taxon>
        <taxon>Clostridium</taxon>
    </lineage>
</organism>
<protein>
    <submittedName>
        <fullName evidence="6">23S rRNA (Uracil1939-C5)-methyltransferase</fullName>
    </submittedName>
</protein>